<organism evidence="1 2">
    <name type="scientific">Trichonephila clavata</name>
    <name type="common">Joro spider</name>
    <name type="synonym">Nephila clavata</name>
    <dbReference type="NCBI Taxonomy" id="2740835"/>
    <lineage>
        <taxon>Eukaryota</taxon>
        <taxon>Metazoa</taxon>
        <taxon>Ecdysozoa</taxon>
        <taxon>Arthropoda</taxon>
        <taxon>Chelicerata</taxon>
        <taxon>Arachnida</taxon>
        <taxon>Araneae</taxon>
        <taxon>Araneomorphae</taxon>
        <taxon>Entelegynae</taxon>
        <taxon>Araneoidea</taxon>
        <taxon>Nephilidae</taxon>
        <taxon>Trichonephila</taxon>
    </lineage>
</organism>
<dbReference type="Proteomes" id="UP000887116">
    <property type="component" value="Unassembled WGS sequence"/>
</dbReference>
<keyword evidence="2" id="KW-1185">Reference proteome</keyword>
<evidence type="ECO:0000313" key="1">
    <source>
        <dbReference type="EMBL" id="GFR02339.1"/>
    </source>
</evidence>
<name>A0A8X6GFX8_TRICU</name>
<comment type="caution">
    <text evidence="1">The sequence shown here is derived from an EMBL/GenBank/DDBJ whole genome shotgun (WGS) entry which is preliminary data.</text>
</comment>
<dbReference type="AlphaFoldDB" id="A0A8X6GFX8"/>
<sequence length="76" mass="8561">MNDELEAITGAQPFDCPIPAPLTTPGWTNQFPANSPLISLSESTIKIRKKKYWGKFRQKKKTVAKLQRALFSPPCE</sequence>
<evidence type="ECO:0000313" key="2">
    <source>
        <dbReference type="Proteomes" id="UP000887116"/>
    </source>
</evidence>
<accession>A0A8X6GFX8</accession>
<gene>
    <name evidence="1" type="ORF">TNCT_166131</name>
</gene>
<proteinExistence type="predicted"/>
<reference evidence="1" key="1">
    <citation type="submission" date="2020-07" db="EMBL/GenBank/DDBJ databases">
        <title>Multicomponent nature underlies the extraordinary mechanical properties of spider dragline silk.</title>
        <authorList>
            <person name="Kono N."/>
            <person name="Nakamura H."/>
            <person name="Mori M."/>
            <person name="Yoshida Y."/>
            <person name="Ohtoshi R."/>
            <person name="Malay A.D."/>
            <person name="Moran D.A.P."/>
            <person name="Tomita M."/>
            <person name="Numata K."/>
            <person name="Arakawa K."/>
        </authorList>
    </citation>
    <scope>NUCLEOTIDE SEQUENCE</scope>
</reference>
<protein>
    <submittedName>
        <fullName evidence="1">Uncharacterized protein</fullName>
    </submittedName>
</protein>
<dbReference type="EMBL" id="BMAO01005585">
    <property type="protein sequence ID" value="GFR02339.1"/>
    <property type="molecule type" value="Genomic_DNA"/>
</dbReference>